<dbReference type="AlphaFoldDB" id="A0A239P1H5"/>
<dbReference type="Pfam" id="PF01740">
    <property type="entry name" value="STAS"/>
    <property type="match status" value="1"/>
</dbReference>
<protein>
    <recommendedName>
        <fullName evidence="2">Anti-sigma factor antagonist</fullName>
    </recommendedName>
</protein>
<evidence type="ECO:0000313" key="5">
    <source>
        <dbReference type="Proteomes" id="UP000198282"/>
    </source>
</evidence>
<dbReference type="InterPro" id="IPR036513">
    <property type="entry name" value="STAS_dom_sf"/>
</dbReference>
<keyword evidence="5" id="KW-1185">Reference proteome</keyword>
<reference evidence="4 5" key="1">
    <citation type="submission" date="2017-06" db="EMBL/GenBank/DDBJ databases">
        <authorList>
            <person name="Kim H.J."/>
            <person name="Triplett B.A."/>
        </authorList>
    </citation>
    <scope>NUCLEOTIDE SEQUENCE [LARGE SCALE GENOMIC DNA]</scope>
    <source>
        <strain evidence="4 5">CGMCC 4.2132</strain>
    </source>
</reference>
<dbReference type="InterPro" id="IPR003658">
    <property type="entry name" value="Anti-sigma_ant"/>
</dbReference>
<proteinExistence type="inferred from homology"/>
<dbReference type="OrthoDB" id="9793697at2"/>
<name>A0A239P1H5_9ACTN</name>
<comment type="similarity">
    <text evidence="1 2">Belongs to the anti-sigma-factor antagonist family.</text>
</comment>
<dbReference type="PANTHER" id="PTHR33495:SF2">
    <property type="entry name" value="ANTI-SIGMA FACTOR ANTAGONIST TM_1081-RELATED"/>
    <property type="match status" value="1"/>
</dbReference>
<dbReference type="PANTHER" id="PTHR33495">
    <property type="entry name" value="ANTI-SIGMA FACTOR ANTAGONIST TM_1081-RELATED-RELATED"/>
    <property type="match status" value="1"/>
</dbReference>
<dbReference type="SUPFAM" id="SSF52091">
    <property type="entry name" value="SpoIIaa-like"/>
    <property type="match status" value="1"/>
</dbReference>
<evidence type="ECO:0000259" key="3">
    <source>
        <dbReference type="PROSITE" id="PS50801"/>
    </source>
</evidence>
<evidence type="ECO:0000313" key="4">
    <source>
        <dbReference type="EMBL" id="SNT60189.1"/>
    </source>
</evidence>
<evidence type="ECO:0000256" key="1">
    <source>
        <dbReference type="ARBA" id="ARBA00009013"/>
    </source>
</evidence>
<organism evidence="4 5">
    <name type="scientific">Streptosporangium subroseum</name>
    <dbReference type="NCBI Taxonomy" id="106412"/>
    <lineage>
        <taxon>Bacteria</taxon>
        <taxon>Bacillati</taxon>
        <taxon>Actinomycetota</taxon>
        <taxon>Actinomycetes</taxon>
        <taxon>Streptosporangiales</taxon>
        <taxon>Streptosporangiaceae</taxon>
        <taxon>Streptosporangium</taxon>
    </lineage>
</organism>
<evidence type="ECO:0000256" key="2">
    <source>
        <dbReference type="RuleBase" id="RU003749"/>
    </source>
</evidence>
<feature type="domain" description="STAS" evidence="3">
    <location>
        <begin position="13"/>
        <end position="122"/>
    </location>
</feature>
<dbReference type="Gene3D" id="3.30.750.24">
    <property type="entry name" value="STAS domain"/>
    <property type="match status" value="1"/>
</dbReference>
<dbReference type="NCBIfam" id="TIGR00377">
    <property type="entry name" value="ant_ant_sig"/>
    <property type="match status" value="1"/>
</dbReference>
<dbReference type="RefSeq" id="WP_089212872.1">
    <property type="nucleotide sequence ID" value="NZ_FZOD01000076.1"/>
</dbReference>
<gene>
    <name evidence="4" type="ORF">SAMN05216276_107639</name>
</gene>
<dbReference type="Proteomes" id="UP000198282">
    <property type="component" value="Unassembled WGS sequence"/>
</dbReference>
<dbReference type="PROSITE" id="PS50801">
    <property type="entry name" value="STAS"/>
    <property type="match status" value="1"/>
</dbReference>
<dbReference type="EMBL" id="FZOD01000076">
    <property type="protein sequence ID" value="SNT60189.1"/>
    <property type="molecule type" value="Genomic_DNA"/>
</dbReference>
<sequence>MTVSENGERSAALTLTSVRVGGINVVRVIGLLDATTRDQFADYLAAETGEHGPDMALDLGGVTFMDSRALGLIVHHWQLSTTAKAKFALIGVEYAKTKVMWITGLAQRLPLYDTIDDALAAFDQPDQPDRLG</sequence>
<dbReference type="InterPro" id="IPR002645">
    <property type="entry name" value="STAS_dom"/>
</dbReference>
<dbReference type="CDD" id="cd07043">
    <property type="entry name" value="STAS_anti-anti-sigma_factors"/>
    <property type="match status" value="1"/>
</dbReference>
<accession>A0A239P1H5</accession>
<dbReference type="GO" id="GO:0043856">
    <property type="term" value="F:anti-sigma factor antagonist activity"/>
    <property type="evidence" value="ECO:0007669"/>
    <property type="project" value="InterPro"/>
</dbReference>